<keyword evidence="1" id="KW-1133">Transmembrane helix</keyword>
<dbReference type="RefSeq" id="WP_167073012.1">
    <property type="nucleotide sequence ID" value="NZ_JAAOZC010000004.1"/>
</dbReference>
<name>A0ABX0TSG2_9SPHN</name>
<organism evidence="2 3">
    <name type="scientific">Sphingomonas vulcanisoli</name>
    <dbReference type="NCBI Taxonomy" id="1658060"/>
    <lineage>
        <taxon>Bacteria</taxon>
        <taxon>Pseudomonadati</taxon>
        <taxon>Pseudomonadota</taxon>
        <taxon>Alphaproteobacteria</taxon>
        <taxon>Sphingomonadales</taxon>
        <taxon>Sphingomonadaceae</taxon>
        <taxon>Sphingomonas</taxon>
    </lineage>
</organism>
<accession>A0ABX0TSG2</accession>
<feature type="transmembrane region" description="Helical" evidence="1">
    <location>
        <begin position="6"/>
        <end position="28"/>
    </location>
</feature>
<sequence length="49" mass="5481">MMHASYFSLFDMAIAGIPVVLFCIWQLISINREIAKDKARKPPEDDAAG</sequence>
<protein>
    <recommendedName>
        <fullName evidence="4">Heme exporter protein D</fullName>
    </recommendedName>
</protein>
<keyword evidence="1" id="KW-0472">Membrane</keyword>
<keyword evidence="3" id="KW-1185">Reference proteome</keyword>
<gene>
    <name evidence="2" type="ORF">FHS31_002075</name>
</gene>
<evidence type="ECO:0008006" key="4">
    <source>
        <dbReference type="Google" id="ProtNLM"/>
    </source>
</evidence>
<evidence type="ECO:0000313" key="2">
    <source>
        <dbReference type="EMBL" id="NIJ08458.1"/>
    </source>
</evidence>
<comment type="caution">
    <text evidence="2">The sequence shown here is derived from an EMBL/GenBank/DDBJ whole genome shotgun (WGS) entry which is preliminary data.</text>
</comment>
<evidence type="ECO:0000313" key="3">
    <source>
        <dbReference type="Proteomes" id="UP000727456"/>
    </source>
</evidence>
<proteinExistence type="predicted"/>
<keyword evidence="1" id="KW-0812">Transmembrane</keyword>
<dbReference type="EMBL" id="JAAOZC010000004">
    <property type="protein sequence ID" value="NIJ08458.1"/>
    <property type="molecule type" value="Genomic_DNA"/>
</dbReference>
<evidence type="ECO:0000256" key="1">
    <source>
        <dbReference type="SAM" id="Phobius"/>
    </source>
</evidence>
<reference evidence="2 3" key="1">
    <citation type="submission" date="2020-03" db="EMBL/GenBank/DDBJ databases">
        <title>Genomic Encyclopedia of Type Strains, Phase III (KMG-III): the genomes of soil and plant-associated and newly described type strains.</title>
        <authorList>
            <person name="Whitman W."/>
        </authorList>
    </citation>
    <scope>NUCLEOTIDE SEQUENCE [LARGE SCALE GENOMIC DNA]</scope>
    <source>
        <strain evidence="2 3">CECT 8804</strain>
    </source>
</reference>
<dbReference type="Proteomes" id="UP000727456">
    <property type="component" value="Unassembled WGS sequence"/>
</dbReference>